<dbReference type="Gene3D" id="3.20.20.370">
    <property type="entry name" value="Glycoside hydrolase/deacetylase"/>
    <property type="match status" value="1"/>
</dbReference>
<accession>A0A239FQ72</accession>
<dbReference type="GO" id="GO:0005975">
    <property type="term" value="P:carbohydrate metabolic process"/>
    <property type="evidence" value="ECO:0007669"/>
    <property type="project" value="InterPro"/>
</dbReference>
<evidence type="ECO:0000259" key="1">
    <source>
        <dbReference type="PROSITE" id="PS51677"/>
    </source>
</evidence>
<protein>
    <submittedName>
        <fullName evidence="2">Peptidoglycan/xylan/chitin deacetylase, PgdA/CDA1 family</fullName>
    </submittedName>
</protein>
<gene>
    <name evidence="2" type="ORF">SAMN06265355_12165</name>
</gene>
<sequence>MENVDDPRSPAAPGRRAFIKGFGLAAAGAVTLGAGAEAVGAVVGSGNPPSSAMAVPIAGPWRAGNAHVDVVWGVDTAQKLVALTFDDGPMPDWTPMVHDILDAERVKATFFLVGERLVRHARLVHGRMDRHEAGNHTWQHQDLSRLSDERALEQLRRAHNAIGRILGKEPRFLRPPFGHLGGTTLSAACRFEYDIALWSIKMLEKTYEDDPPALVDYIVGNTGPGAILLAHDTGHHDRLVALRNLVPMIRGLRAKGFEFVTVSELMSASQAPPRVPADGGLRRAVPPA</sequence>
<proteinExistence type="predicted"/>
<feature type="domain" description="NodB homology" evidence="1">
    <location>
        <begin position="79"/>
        <end position="260"/>
    </location>
</feature>
<organism evidence="2 3">
    <name type="scientific">Actinomadura mexicana</name>
    <dbReference type="NCBI Taxonomy" id="134959"/>
    <lineage>
        <taxon>Bacteria</taxon>
        <taxon>Bacillati</taxon>
        <taxon>Actinomycetota</taxon>
        <taxon>Actinomycetes</taxon>
        <taxon>Streptosporangiales</taxon>
        <taxon>Thermomonosporaceae</taxon>
        <taxon>Actinomadura</taxon>
    </lineage>
</organism>
<dbReference type="InterPro" id="IPR006311">
    <property type="entry name" value="TAT_signal"/>
</dbReference>
<dbReference type="PANTHER" id="PTHR10587">
    <property type="entry name" value="GLYCOSYL TRANSFERASE-RELATED"/>
    <property type="match status" value="1"/>
</dbReference>
<dbReference type="InterPro" id="IPR050248">
    <property type="entry name" value="Polysacc_deacetylase_ArnD"/>
</dbReference>
<keyword evidence="3" id="KW-1185">Reference proteome</keyword>
<dbReference type="Pfam" id="PF01522">
    <property type="entry name" value="Polysacc_deac_1"/>
    <property type="match status" value="1"/>
</dbReference>
<name>A0A239FQ72_9ACTN</name>
<reference evidence="3" key="1">
    <citation type="submission" date="2017-06" db="EMBL/GenBank/DDBJ databases">
        <authorList>
            <person name="Varghese N."/>
            <person name="Submissions S."/>
        </authorList>
    </citation>
    <scope>NUCLEOTIDE SEQUENCE [LARGE SCALE GENOMIC DNA]</scope>
    <source>
        <strain evidence="3">DSM 44485</strain>
    </source>
</reference>
<dbReference type="InterPro" id="IPR011330">
    <property type="entry name" value="Glyco_hydro/deAcase_b/a-brl"/>
</dbReference>
<evidence type="ECO:0000313" key="3">
    <source>
        <dbReference type="Proteomes" id="UP000198420"/>
    </source>
</evidence>
<dbReference type="SUPFAM" id="SSF88713">
    <property type="entry name" value="Glycoside hydrolase/deacetylase"/>
    <property type="match status" value="1"/>
</dbReference>
<dbReference type="AlphaFoldDB" id="A0A239FQ72"/>
<dbReference type="InterPro" id="IPR002509">
    <property type="entry name" value="NODB_dom"/>
</dbReference>
<evidence type="ECO:0000313" key="2">
    <source>
        <dbReference type="EMBL" id="SNS58363.1"/>
    </source>
</evidence>
<dbReference type="EMBL" id="FZNP01000021">
    <property type="protein sequence ID" value="SNS58363.1"/>
    <property type="molecule type" value="Genomic_DNA"/>
</dbReference>
<dbReference type="PROSITE" id="PS51318">
    <property type="entry name" value="TAT"/>
    <property type="match status" value="1"/>
</dbReference>
<dbReference type="PROSITE" id="PS51677">
    <property type="entry name" value="NODB"/>
    <property type="match status" value="1"/>
</dbReference>
<dbReference type="Proteomes" id="UP000198420">
    <property type="component" value="Unassembled WGS sequence"/>
</dbReference>
<dbReference type="GO" id="GO:0016810">
    <property type="term" value="F:hydrolase activity, acting on carbon-nitrogen (but not peptide) bonds"/>
    <property type="evidence" value="ECO:0007669"/>
    <property type="project" value="InterPro"/>
</dbReference>
<dbReference type="CDD" id="cd10917">
    <property type="entry name" value="CE4_NodB_like_6s_7s"/>
    <property type="match status" value="1"/>
</dbReference>